<protein>
    <submittedName>
        <fullName evidence="2">AhpC/TSA family protein</fullName>
    </submittedName>
</protein>
<dbReference type="STRING" id="1123285.SAMN05660235_01788"/>
<name>A0A1G7LI57_9FIRM</name>
<evidence type="ECO:0000313" key="2">
    <source>
        <dbReference type="EMBL" id="SDF49165.1"/>
    </source>
</evidence>
<gene>
    <name evidence="2" type="ORF">SAMN05660235_01788</name>
</gene>
<dbReference type="GO" id="GO:0016491">
    <property type="term" value="F:oxidoreductase activity"/>
    <property type="evidence" value="ECO:0007669"/>
    <property type="project" value="InterPro"/>
</dbReference>
<dbReference type="AlphaFoldDB" id="A0A1G7LI57"/>
<dbReference type="InterPro" id="IPR000866">
    <property type="entry name" value="AhpC/TSA"/>
</dbReference>
<dbReference type="Proteomes" id="UP000243333">
    <property type="component" value="Unassembled WGS sequence"/>
</dbReference>
<evidence type="ECO:0000259" key="1">
    <source>
        <dbReference type="Pfam" id="PF00578"/>
    </source>
</evidence>
<sequence>MMEDLQPGMVAPDFTLPSAGGNQVGLRDYAGRKLVLYFYPKDNTPG</sequence>
<dbReference type="EMBL" id="FNBU01000012">
    <property type="protein sequence ID" value="SDF49165.1"/>
    <property type="molecule type" value="Genomic_DNA"/>
</dbReference>
<dbReference type="SUPFAM" id="SSF52833">
    <property type="entry name" value="Thioredoxin-like"/>
    <property type="match status" value="1"/>
</dbReference>
<feature type="domain" description="Alkyl hydroperoxide reductase subunit C/ Thiol specific antioxidant" evidence="1">
    <location>
        <begin position="8"/>
        <end position="46"/>
    </location>
</feature>
<dbReference type="Gene3D" id="3.40.30.10">
    <property type="entry name" value="Glutaredoxin"/>
    <property type="match status" value="1"/>
</dbReference>
<organism evidence="2 3">
    <name type="scientific">Sporolituus thermophilus DSM 23256</name>
    <dbReference type="NCBI Taxonomy" id="1123285"/>
    <lineage>
        <taxon>Bacteria</taxon>
        <taxon>Bacillati</taxon>
        <taxon>Bacillota</taxon>
        <taxon>Negativicutes</taxon>
        <taxon>Selenomonadales</taxon>
        <taxon>Sporomusaceae</taxon>
        <taxon>Sporolituus</taxon>
    </lineage>
</organism>
<reference evidence="3" key="1">
    <citation type="submission" date="2016-10" db="EMBL/GenBank/DDBJ databases">
        <authorList>
            <person name="Varghese N."/>
            <person name="Submissions S."/>
        </authorList>
    </citation>
    <scope>NUCLEOTIDE SEQUENCE [LARGE SCALE GENOMIC DNA]</scope>
    <source>
        <strain evidence="3">DSM 23256</strain>
    </source>
</reference>
<dbReference type="GO" id="GO:0016209">
    <property type="term" value="F:antioxidant activity"/>
    <property type="evidence" value="ECO:0007669"/>
    <property type="project" value="InterPro"/>
</dbReference>
<keyword evidence="3" id="KW-1185">Reference proteome</keyword>
<evidence type="ECO:0000313" key="3">
    <source>
        <dbReference type="Proteomes" id="UP000243333"/>
    </source>
</evidence>
<dbReference type="Pfam" id="PF00578">
    <property type="entry name" value="AhpC-TSA"/>
    <property type="match status" value="1"/>
</dbReference>
<proteinExistence type="predicted"/>
<dbReference type="InterPro" id="IPR036249">
    <property type="entry name" value="Thioredoxin-like_sf"/>
</dbReference>
<accession>A0A1G7LI57</accession>